<dbReference type="AlphaFoldDB" id="A0A364KMF0"/>
<dbReference type="STRING" id="1196081.A0A364KMF0"/>
<evidence type="ECO:0000256" key="4">
    <source>
        <dbReference type="ARBA" id="ARBA00023002"/>
    </source>
</evidence>
<feature type="signal peptide" evidence="5">
    <location>
        <begin position="1"/>
        <end position="21"/>
    </location>
</feature>
<dbReference type="Gene3D" id="3.30.465.10">
    <property type="match status" value="1"/>
</dbReference>
<dbReference type="Proteomes" id="UP000249363">
    <property type="component" value="Unassembled WGS sequence"/>
</dbReference>
<keyword evidence="8" id="KW-1185">Reference proteome</keyword>
<dbReference type="GeneID" id="63789955"/>
<keyword evidence="4" id="KW-0560">Oxidoreductase</keyword>
<feature type="domain" description="FAD-binding PCMH-type" evidence="6">
    <location>
        <begin position="65"/>
        <end position="235"/>
    </location>
</feature>
<keyword evidence="3" id="KW-0274">FAD</keyword>
<keyword evidence="5" id="KW-0732">Signal</keyword>
<sequence length="503" mass="54655">MRATTVSVVALTSVFAALTSGSTTGRPQNGPACCRALKGILPADTFVSNSTEYNAEYHDYWSSTEDLTPSCVFLPDTTDKVARAVQLFTRLNCQWAIRGGGHSPIPGAANIDGGILLGTDHLNTIEINHQEGYVRVGAGNRLGAVYNATDPQDLVPIIGRYEDVGLGLAVGAGFSFLCNREGLTIDNVLNYEVVIANGTVVNANKTSNPDLFWALKGGNNNFGVVTHFNLRTFPTNGTVYGGNIVHPESSFDGVAELFYDYFTYQAIEDTLTHVMPSYEYIGSTDVTTAVSLVVYNEAVDELPPILQPWIQVPYTSNTFSRRTYGSLAQEEGSGIFDGFAVDQRLFSVFPDRKFLKEAWDIQLQWLRDRKDVPGLVGVQVPMPITPNQVAQGVAKGGNALGLDTTNEGKSIVVILMLLNFSNLSDLPRLRVEHNALMEELVDLAKKRGVYHPYIMLTYSGAGQQAIASYGADNVAKLRKIARAYDPTGVFQHLVPGGQKLPSD</sequence>
<evidence type="ECO:0000313" key="7">
    <source>
        <dbReference type="EMBL" id="RAO64726.1"/>
    </source>
</evidence>
<evidence type="ECO:0000313" key="8">
    <source>
        <dbReference type="Proteomes" id="UP000249363"/>
    </source>
</evidence>
<dbReference type="InterPro" id="IPR006094">
    <property type="entry name" value="Oxid_FAD_bind_N"/>
</dbReference>
<dbReference type="GO" id="GO:0071949">
    <property type="term" value="F:FAD binding"/>
    <property type="evidence" value="ECO:0007669"/>
    <property type="project" value="InterPro"/>
</dbReference>
<comment type="caution">
    <text evidence="7">The sequence shown here is derived from an EMBL/GenBank/DDBJ whole genome shotgun (WGS) entry which is preliminary data.</text>
</comment>
<dbReference type="InterPro" id="IPR036318">
    <property type="entry name" value="FAD-bd_PCMH-like_sf"/>
</dbReference>
<name>A0A364KMF0_TALAM</name>
<dbReference type="InterPro" id="IPR016169">
    <property type="entry name" value="FAD-bd_PCMH_sub2"/>
</dbReference>
<dbReference type="PROSITE" id="PS51387">
    <property type="entry name" value="FAD_PCMH"/>
    <property type="match status" value="1"/>
</dbReference>
<evidence type="ECO:0000256" key="3">
    <source>
        <dbReference type="ARBA" id="ARBA00022827"/>
    </source>
</evidence>
<dbReference type="OrthoDB" id="2151789at2759"/>
<dbReference type="Pfam" id="PF01565">
    <property type="entry name" value="FAD_binding_4"/>
    <property type="match status" value="1"/>
</dbReference>
<dbReference type="SUPFAM" id="SSF56176">
    <property type="entry name" value="FAD-binding/transporter-associated domain-like"/>
    <property type="match status" value="1"/>
</dbReference>
<keyword evidence="2" id="KW-0285">Flavoprotein</keyword>
<evidence type="ECO:0000256" key="1">
    <source>
        <dbReference type="ARBA" id="ARBA00005466"/>
    </source>
</evidence>
<gene>
    <name evidence="7" type="ORF">BHQ10_000738</name>
</gene>
<evidence type="ECO:0000256" key="5">
    <source>
        <dbReference type="SAM" id="SignalP"/>
    </source>
</evidence>
<dbReference type="PANTHER" id="PTHR42973">
    <property type="entry name" value="BINDING OXIDOREDUCTASE, PUTATIVE (AFU_ORTHOLOGUE AFUA_1G17690)-RELATED"/>
    <property type="match status" value="1"/>
</dbReference>
<dbReference type="GO" id="GO:0016491">
    <property type="term" value="F:oxidoreductase activity"/>
    <property type="evidence" value="ECO:0007669"/>
    <property type="project" value="UniProtKB-KW"/>
</dbReference>
<dbReference type="InterPro" id="IPR016166">
    <property type="entry name" value="FAD-bd_PCMH"/>
</dbReference>
<protein>
    <recommendedName>
        <fullName evidence="6">FAD-binding PCMH-type domain-containing protein</fullName>
    </recommendedName>
</protein>
<dbReference type="EMBL" id="MIKG01000001">
    <property type="protein sequence ID" value="RAO64726.1"/>
    <property type="molecule type" value="Genomic_DNA"/>
</dbReference>
<feature type="chain" id="PRO_5016578369" description="FAD-binding PCMH-type domain-containing protein" evidence="5">
    <location>
        <begin position="22"/>
        <end position="503"/>
    </location>
</feature>
<accession>A0A364KMF0</accession>
<proteinExistence type="inferred from homology"/>
<reference evidence="7 8" key="1">
    <citation type="journal article" date="2017" name="Biotechnol. Biofuels">
        <title>Differential beta-glucosidase expression as a function of carbon source availability in Talaromyces amestolkiae: a genomic and proteomic approach.</title>
        <authorList>
            <person name="de Eugenio L.I."/>
            <person name="Mendez-Liter J.A."/>
            <person name="Nieto-Dominguez M."/>
            <person name="Alonso L."/>
            <person name="Gil-Munoz J."/>
            <person name="Barriuso J."/>
            <person name="Prieto A."/>
            <person name="Martinez M.J."/>
        </authorList>
    </citation>
    <scope>NUCLEOTIDE SEQUENCE [LARGE SCALE GENOMIC DNA]</scope>
    <source>
        <strain evidence="7 8">CIB</strain>
    </source>
</reference>
<dbReference type="RefSeq" id="XP_040729243.1">
    <property type="nucleotide sequence ID" value="XM_040880068.1"/>
</dbReference>
<evidence type="ECO:0000256" key="2">
    <source>
        <dbReference type="ARBA" id="ARBA00022630"/>
    </source>
</evidence>
<evidence type="ECO:0000259" key="6">
    <source>
        <dbReference type="PROSITE" id="PS51387"/>
    </source>
</evidence>
<organism evidence="7 8">
    <name type="scientific">Talaromyces amestolkiae</name>
    <dbReference type="NCBI Taxonomy" id="1196081"/>
    <lineage>
        <taxon>Eukaryota</taxon>
        <taxon>Fungi</taxon>
        <taxon>Dikarya</taxon>
        <taxon>Ascomycota</taxon>
        <taxon>Pezizomycotina</taxon>
        <taxon>Eurotiomycetes</taxon>
        <taxon>Eurotiomycetidae</taxon>
        <taxon>Eurotiales</taxon>
        <taxon>Trichocomaceae</taxon>
        <taxon>Talaromyces</taxon>
        <taxon>Talaromyces sect. Talaromyces</taxon>
    </lineage>
</organism>
<dbReference type="PANTHER" id="PTHR42973:SF54">
    <property type="entry name" value="FAD-BINDING PCMH-TYPE DOMAIN-CONTAINING PROTEIN"/>
    <property type="match status" value="1"/>
</dbReference>
<comment type="similarity">
    <text evidence="1">Belongs to the oxygen-dependent FAD-linked oxidoreductase family.</text>
</comment>
<dbReference type="InterPro" id="IPR050416">
    <property type="entry name" value="FAD-linked_Oxidoreductase"/>
</dbReference>